<dbReference type="PROSITE" id="PS00855">
    <property type="entry name" value="SPASE_II"/>
    <property type="match status" value="1"/>
</dbReference>
<keyword evidence="7 9" id="KW-1133">Transmembrane helix</keyword>
<dbReference type="GO" id="GO:0006508">
    <property type="term" value="P:proteolysis"/>
    <property type="evidence" value="ECO:0007669"/>
    <property type="project" value="UniProtKB-KW"/>
</dbReference>
<keyword evidence="4 9" id="KW-0812">Transmembrane</keyword>
<comment type="function">
    <text evidence="9 10">This protein specifically catalyzes the removal of signal peptides from prolipoproteins.</text>
</comment>
<feature type="active site" evidence="9">
    <location>
        <position position="162"/>
    </location>
</feature>
<keyword evidence="6 9" id="KW-0378">Hydrolase</keyword>
<dbReference type="GO" id="GO:0005886">
    <property type="term" value="C:plasma membrane"/>
    <property type="evidence" value="ECO:0007669"/>
    <property type="project" value="UniProtKB-SubCell"/>
</dbReference>
<evidence type="ECO:0000256" key="11">
    <source>
        <dbReference type="RuleBase" id="RU004181"/>
    </source>
</evidence>
<comment type="catalytic activity">
    <reaction evidence="9 10">
        <text>Release of signal peptides from bacterial membrane prolipoproteins. Hydrolyzes -Xaa-Yaa-Zaa-|-(S,diacylglyceryl)Cys-, in which Xaa is hydrophobic (preferably Leu), and Yaa (Ala or Ser) and Zaa (Gly or Ala) have small, neutral side chains.</text>
        <dbReference type="EC" id="3.4.23.36"/>
    </reaction>
</comment>
<dbReference type="InterPro" id="IPR001872">
    <property type="entry name" value="Peptidase_A8"/>
</dbReference>
<accession>A0A852VHM7</accession>
<evidence type="ECO:0000256" key="10">
    <source>
        <dbReference type="RuleBase" id="RU000594"/>
    </source>
</evidence>
<comment type="subcellular location">
    <subcellularLocation>
        <location evidence="9">Cell membrane</location>
        <topology evidence="9">Multi-pass membrane protein</topology>
    </subcellularLocation>
</comment>
<evidence type="ECO:0000256" key="7">
    <source>
        <dbReference type="ARBA" id="ARBA00022989"/>
    </source>
</evidence>
<feature type="transmembrane region" description="Helical" evidence="9">
    <location>
        <begin position="89"/>
        <end position="109"/>
    </location>
</feature>
<sequence>MSSMSSPNKTTYEAAMPAIATEPRDRRGVALAIAVAVVLLDRITKRIVVQQLPNGQAHTVIPGIFRITDVHNTGAAFSMFAESASPTTVRNILIAFSVIAVVVLLGMLWRAGRVLSVSSVALALILGGAFGNLYDRVRYSYVVDFLEVHIGSYHWPDFNVADSCIVIGACLLLIEIFRPQPTDS</sequence>
<dbReference type="AlphaFoldDB" id="A0A852VHM7"/>
<evidence type="ECO:0000256" key="4">
    <source>
        <dbReference type="ARBA" id="ARBA00022692"/>
    </source>
</evidence>
<evidence type="ECO:0000256" key="8">
    <source>
        <dbReference type="ARBA" id="ARBA00023136"/>
    </source>
</evidence>
<keyword evidence="5 9" id="KW-0064">Aspartyl protease</keyword>
<dbReference type="PANTHER" id="PTHR33695">
    <property type="entry name" value="LIPOPROTEIN SIGNAL PEPTIDASE"/>
    <property type="match status" value="1"/>
</dbReference>
<evidence type="ECO:0000256" key="1">
    <source>
        <dbReference type="ARBA" id="ARBA00006139"/>
    </source>
</evidence>
<comment type="pathway">
    <text evidence="9">Protein modification; lipoprotein biosynthesis (signal peptide cleavage).</text>
</comment>
<evidence type="ECO:0000256" key="6">
    <source>
        <dbReference type="ARBA" id="ARBA00022801"/>
    </source>
</evidence>
<evidence type="ECO:0000256" key="2">
    <source>
        <dbReference type="ARBA" id="ARBA00022475"/>
    </source>
</evidence>
<evidence type="ECO:0000256" key="9">
    <source>
        <dbReference type="HAMAP-Rule" id="MF_00161"/>
    </source>
</evidence>
<dbReference type="EMBL" id="JACCCU010000001">
    <property type="protein sequence ID" value="NYF89705.1"/>
    <property type="molecule type" value="Genomic_DNA"/>
</dbReference>
<evidence type="ECO:0000256" key="3">
    <source>
        <dbReference type="ARBA" id="ARBA00022670"/>
    </source>
</evidence>
<dbReference type="NCBIfam" id="TIGR00077">
    <property type="entry name" value="lspA"/>
    <property type="match status" value="1"/>
</dbReference>
<comment type="caution">
    <text evidence="9">Lacks conserved residue(s) required for the propagation of feature annotation.</text>
</comment>
<feature type="transmembrane region" description="Helical" evidence="9">
    <location>
        <begin position="115"/>
        <end position="134"/>
    </location>
</feature>
<keyword evidence="2 9" id="KW-1003">Cell membrane</keyword>
<reference evidence="12 13" key="1">
    <citation type="submission" date="2020-07" db="EMBL/GenBank/DDBJ databases">
        <title>Genomic Encyclopedia of Type Strains, Phase IV (KMG-V): Genome sequencing to study the core and pangenomes of soil and plant-associated prokaryotes.</title>
        <authorList>
            <person name="Whitman W."/>
        </authorList>
    </citation>
    <scope>NUCLEOTIDE SEQUENCE [LARGE SCALE GENOMIC DNA]</scope>
    <source>
        <strain evidence="12 13">M8UP22</strain>
    </source>
</reference>
<dbReference type="Proteomes" id="UP000564385">
    <property type="component" value="Unassembled WGS sequence"/>
</dbReference>
<name>A0A852VHM7_9BACT</name>
<dbReference type="UniPathway" id="UPA00665"/>
<keyword evidence="8 9" id="KW-0472">Membrane</keyword>
<gene>
    <name evidence="9" type="primary">lspA</name>
    <name evidence="12" type="ORF">HDF08_001772</name>
</gene>
<feature type="active site" evidence="9">
    <location>
        <position position="144"/>
    </location>
</feature>
<evidence type="ECO:0000313" key="13">
    <source>
        <dbReference type="Proteomes" id="UP000564385"/>
    </source>
</evidence>
<keyword evidence="3 9" id="KW-0645">Protease</keyword>
<dbReference type="PANTHER" id="PTHR33695:SF1">
    <property type="entry name" value="LIPOPROTEIN SIGNAL PEPTIDASE"/>
    <property type="match status" value="1"/>
</dbReference>
<dbReference type="GO" id="GO:0004190">
    <property type="term" value="F:aspartic-type endopeptidase activity"/>
    <property type="evidence" value="ECO:0007669"/>
    <property type="project" value="UniProtKB-UniRule"/>
</dbReference>
<dbReference type="PRINTS" id="PR00781">
    <property type="entry name" value="LIPOSIGPTASE"/>
</dbReference>
<dbReference type="EC" id="3.4.23.36" evidence="9"/>
<dbReference type="Pfam" id="PF01252">
    <property type="entry name" value="Peptidase_A8"/>
    <property type="match status" value="1"/>
</dbReference>
<protein>
    <recommendedName>
        <fullName evidence="9">Lipoprotein signal peptidase</fullName>
        <ecNumber evidence="9">3.4.23.36</ecNumber>
    </recommendedName>
    <alternativeName>
        <fullName evidence="9">Prolipoprotein signal peptidase</fullName>
    </alternativeName>
    <alternativeName>
        <fullName evidence="9">Signal peptidase II</fullName>
        <shortName evidence="9">SPase II</shortName>
    </alternativeName>
</protein>
<proteinExistence type="inferred from homology"/>
<evidence type="ECO:0000313" key="12">
    <source>
        <dbReference type="EMBL" id="NYF89705.1"/>
    </source>
</evidence>
<comment type="similarity">
    <text evidence="1 9 11">Belongs to the peptidase A8 family.</text>
</comment>
<dbReference type="HAMAP" id="MF_00161">
    <property type="entry name" value="LspA"/>
    <property type="match status" value="1"/>
</dbReference>
<organism evidence="12 13">
    <name type="scientific">Tunturiibacter lichenicola</name>
    <dbReference type="NCBI Taxonomy" id="2051959"/>
    <lineage>
        <taxon>Bacteria</taxon>
        <taxon>Pseudomonadati</taxon>
        <taxon>Acidobacteriota</taxon>
        <taxon>Terriglobia</taxon>
        <taxon>Terriglobales</taxon>
        <taxon>Acidobacteriaceae</taxon>
        <taxon>Tunturiibacter</taxon>
    </lineage>
</organism>
<comment type="caution">
    <text evidence="12">The sequence shown here is derived from an EMBL/GenBank/DDBJ whole genome shotgun (WGS) entry which is preliminary data.</text>
</comment>
<evidence type="ECO:0000256" key="5">
    <source>
        <dbReference type="ARBA" id="ARBA00022750"/>
    </source>
</evidence>